<evidence type="ECO:0000256" key="3">
    <source>
        <dbReference type="ARBA" id="ARBA00022741"/>
    </source>
</evidence>
<keyword evidence="5" id="KW-0812">Transmembrane</keyword>
<dbReference type="InterPro" id="IPR017871">
    <property type="entry name" value="ABC_transporter-like_CS"/>
</dbReference>
<dbReference type="InterPro" id="IPR003593">
    <property type="entry name" value="AAA+_ATPase"/>
</dbReference>
<feature type="transmembrane region" description="Helical" evidence="5">
    <location>
        <begin position="213"/>
        <end position="231"/>
    </location>
</feature>
<evidence type="ECO:0000256" key="4">
    <source>
        <dbReference type="ARBA" id="ARBA00022840"/>
    </source>
</evidence>
<feature type="transmembrane region" description="Helical" evidence="5">
    <location>
        <begin position="477"/>
        <end position="495"/>
    </location>
</feature>
<dbReference type="AlphaFoldDB" id="A0A6N3GXE7"/>
<proteinExistence type="inferred from homology"/>
<dbReference type="Pfam" id="PF00005">
    <property type="entry name" value="ABC_tran"/>
    <property type="match status" value="1"/>
</dbReference>
<feature type="transmembrane region" description="Helical" evidence="5">
    <location>
        <begin position="554"/>
        <end position="575"/>
    </location>
</feature>
<evidence type="ECO:0000313" key="7">
    <source>
        <dbReference type="EMBL" id="VYU69274.1"/>
    </source>
</evidence>
<comment type="similarity">
    <text evidence="1">Belongs to the ABC transporter superfamily.</text>
</comment>
<keyword evidence="2" id="KW-0813">Transport</keyword>
<evidence type="ECO:0000256" key="2">
    <source>
        <dbReference type="ARBA" id="ARBA00022448"/>
    </source>
</evidence>
<dbReference type="GO" id="GO:0005524">
    <property type="term" value="F:ATP binding"/>
    <property type="evidence" value="ECO:0007669"/>
    <property type="project" value="UniProtKB-KW"/>
</dbReference>
<dbReference type="InterPro" id="IPR003439">
    <property type="entry name" value="ABC_transporter-like_ATP-bd"/>
</dbReference>
<name>A0A6N3GXE7_9CLOT</name>
<dbReference type="SMART" id="SM00382">
    <property type="entry name" value="AAA"/>
    <property type="match status" value="1"/>
</dbReference>
<keyword evidence="3" id="KW-0547">Nucleotide-binding</keyword>
<organism evidence="7">
    <name type="scientific">Clostridium tertium</name>
    <dbReference type="NCBI Taxonomy" id="1559"/>
    <lineage>
        <taxon>Bacteria</taxon>
        <taxon>Bacillati</taxon>
        <taxon>Bacillota</taxon>
        <taxon>Clostridia</taxon>
        <taxon>Eubacteriales</taxon>
        <taxon>Clostridiaceae</taxon>
        <taxon>Clostridium</taxon>
    </lineage>
</organism>
<keyword evidence="5" id="KW-1133">Transmembrane helix</keyword>
<reference evidence="7" key="1">
    <citation type="submission" date="2019-11" db="EMBL/GenBank/DDBJ databases">
        <authorList>
            <person name="Feng L."/>
        </authorList>
    </citation>
    <scope>NUCLEOTIDE SEQUENCE</scope>
    <source>
        <strain evidence="7">CTertiumLFYP3</strain>
    </source>
</reference>
<dbReference type="GO" id="GO:0042626">
    <property type="term" value="F:ATPase-coupled transmembrane transporter activity"/>
    <property type="evidence" value="ECO:0007669"/>
    <property type="project" value="TreeGrafter"/>
</dbReference>
<dbReference type="GO" id="GO:0016887">
    <property type="term" value="F:ATP hydrolysis activity"/>
    <property type="evidence" value="ECO:0007669"/>
    <property type="project" value="InterPro"/>
</dbReference>
<dbReference type="PANTHER" id="PTHR43553">
    <property type="entry name" value="HEAVY METAL TRANSPORTER"/>
    <property type="match status" value="1"/>
</dbReference>
<accession>A0A6N3GXE7</accession>
<dbReference type="GO" id="GO:0043190">
    <property type="term" value="C:ATP-binding cassette (ABC) transporter complex"/>
    <property type="evidence" value="ECO:0007669"/>
    <property type="project" value="TreeGrafter"/>
</dbReference>
<gene>
    <name evidence="7" type="primary">ccmA</name>
    <name evidence="7" type="ORF">CTLFYP3_00183</name>
</gene>
<dbReference type="PROSITE" id="PS50893">
    <property type="entry name" value="ABC_TRANSPORTER_2"/>
    <property type="match status" value="1"/>
</dbReference>
<protein>
    <submittedName>
        <fullName evidence="7">Cytochrome c biogenesis ATP-binding export protein CcmA</fullName>
        <ecNumber evidence="7">3.6.3.41</ecNumber>
    </submittedName>
</protein>
<dbReference type="Gene3D" id="3.40.50.300">
    <property type="entry name" value="P-loop containing nucleotide triphosphate hydrolases"/>
    <property type="match status" value="1"/>
</dbReference>
<keyword evidence="4 7" id="KW-0067">ATP-binding</keyword>
<feature type="transmembrane region" description="Helical" evidence="5">
    <location>
        <begin position="525"/>
        <end position="548"/>
    </location>
</feature>
<dbReference type="PROSITE" id="PS00211">
    <property type="entry name" value="ABC_TRANSPORTER_1"/>
    <property type="match status" value="1"/>
</dbReference>
<evidence type="ECO:0000256" key="5">
    <source>
        <dbReference type="SAM" id="Phobius"/>
    </source>
</evidence>
<dbReference type="RefSeq" id="WP_156627968.1">
    <property type="nucleotide sequence ID" value="NZ_CACRTO010000049.1"/>
</dbReference>
<dbReference type="EMBL" id="CACRTO010000049">
    <property type="protein sequence ID" value="VYU69274.1"/>
    <property type="molecule type" value="Genomic_DNA"/>
</dbReference>
<keyword evidence="5" id="KW-0472">Membrane</keyword>
<sequence>MYFRLEDIYINNKSKKILSKAIIDINKVGIYLIKGKNGSGKTTIAKTLFNSYPKLISLMLQENDLIFKDISILDNIDMYQDKKDKILNVLKKYNLTYLIEKNSKYLSGGEKRVISLLRILFSDRKIIILDEPSNDIDYKVFARIYELIKEFSRKKAIVIISHDDRFDEYVKKYEIKDGELCLLEEVNKNIESIDELEYTNIKKIKNNNKNHNFIFYFCFIISLIFFIYSILNNFHLLKNEESYSKYKKGLYHISSLMGTNISEFNDLDSLNTTLIKSALKKNKLQYFNELDNESKRLEIGLEFHGDTIEKVYPQQFYNLDSKSYYDIEEKMEEEILKNINNQNINISYTTFLKDFLNSDEIPQPQVILPLSLKNQNILDYFQKYEYDVIFENDINDTIFIDFNEMLYNETLLKYSENNEKNITTEAIVKIKDNVEFLDFIIESGFDKQSFLIQGYELYLLNIEINNFNIWKIIIKTLIIYFILIIALLYVVINIYEVSNSKKYRNYYYYGFPISEINRYQKDYYLIRYFSVFACSITLITAGCIFVLYKSYIMIVTFLLYICCLNIIIIIIRKFLKVKLRRLIK</sequence>
<dbReference type="SUPFAM" id="SSF52540">
    <property type="entry name" value="P-loop containing nucleoside triphosphate hydrolases"/>
    <property type="match status" value="1"/>
</dbReference>
<evidence type="ECO:0000259" key="6">
    <source>
        <dbReference type="PROSITE" id="PS50893"/>
    </source>
</evidence>
<keyword evidence="7" id="KW-0378">Hydrolase</keyword>
<dbReference type="InterPro" id="IPR027417">
    <property type="entry name" value="P-loop_NTPase"/>
</dbReference>
<evidence type="ECO:0000256" key="1">
    <source>
        <dbReference type="ARBA" id="ARBA00005417"/>
    </source>
</evidence>
<dbReference type="EC" id="3.6.3.41" evidence="7"/>
<dbReference type="InterPro" id="IPR050095">
    <property type="entry name" value="ECF_ABC_transporter_ATP-bd"/>
</dbReference>
<feature type="domain" description="ABC transporter" evidence="6">
    <location>
        <begin position="3"/>
        <end position="209"/>
    </location>
</feature>